<feature type="domain" description="TPM" evidence="3">
    <location>
        <begin position="80"/>
        <end position="198"/>
    </location>
</feature>
<name>A0ABQ0HSM7_GORRU</name>
<protein>
    <recommendedName>
        <fullName evidence="3">TPM domain-containing protein</fullName>
    </recommendedName>
</protein>
<evidence type="ECO:0000313" key="5">
    <source>
        <dbReference type="Proteomes" id="UP000010744"/>
    </source>
</evidence>
<dbReference type="PANTHER" id="PTHR30373:SF2">
    <property type="entry name" value="UPF0603 PROTEIN YGCG"/>
    <property type="match status" value="1"/>
</dbReference>
<feature type="transmembrane region" description="Helical" evidence="2">
    <location>
        <begin position="204"/>
        <end position="227"/>
    </location>
</feature>
<dbReference type="Pfam" id="PF04536">
    <property type="entry name" value="TPM_phosphatase"/>
    <property type="match status" value="1"/>
</dbReference>
<feature type="transmembrane region" description="Helical" evidence="2">
    <location>
        <begin position="45"/>
        <end position="70"/>
    </location>
</feature>
<dbReference type="PANTHER" id="PTHR30373">
    <property type="entry name" value="UPF0603 PROTEIN YGCG"/>
    <property type="match status" value="1"/>
</dbReference>
<reference evidence="4 5" key="1">
    <citation type="submission" date="2012-08" db="EMBL/GenBank/DDBJ databases">
        <title>Whole genome shotgun sequence of Gordonia rubripertincta NBRC 101908.</title>
        <authorList>
            <person name="Takarada H."/>
            <person name="Hosoyama A."/>
            <person name="Tsuchikane K."/>
            <person name="Katsumata H."/>
            <person name="Baba S."/>
            <person name="Ohji S."/>
            <person name="Yamazaki S."/>
            <person name="Fujita N."/>
        </authorList>
    </citation>
    <scope>NUCLEOTIDE SEQUENCE [LARGE SCALE GENOMIC DNA]</scope>
    <source>
        <strain evidence="4 5">NBRC 101908</strain>
    </source>
</reference>
<evidence type="ECO:0000313" key="4">
    <source>
        <dbReference type="EMBL" id="GAB85286.1"/>
    </source>
</evidence>
<dbReference type="InterPro" id="IPR007621">
    <property type="entry name" value="TPM_dom"/>
</dbReference>
<evidence type="ECO:0000256" key="2">
    <source>
        <dbReference type="SAM" id="Phobius"/>
    </source>
</evidence>
<comment type="caution">
    <text evidence="4">The sequence shown here is derived from an EMBL/GenBank/DDBJ whole genome shotgun (WGS) entry which is preliminary data.</text>
</comment>
<keyword evidence="2" id="KW-1133">Transmembrane helix</keyword>
<evidence type="ECO:0000256" key="1">
    <source>
        <dbReference type="SAM" id="MobiDB-lite"/>
    </source>
</evidence>
<sequence>MPVPIEVKDGHTLTRMRRLVRFVIMHREPAIRGGWEHAVTRRISAALGAVGLALGMTLLLAGVGAGPAAAEPPTRLPTYVVDSAGVITPEQRTELENAVDDLYNEHDIQMWIVYVRSFDGLTSEQWADQTAIASELGDHDALLAVATDDRAYRMFAPDSIGGLDQATLDDVATNDVVPQLREGNWAQAGLGAINGLANALDPSYTGVITAGVVGGAVVVGGGGAYLYSRRRKQRRIDSSVEALREQELTVDQLEEQPLDVLDPWSREVLTDLDNAIRTSEEELRLAVGEFGPAETAPFTKALERAKRDLAQSFTNRQRLDDNIPETDDERRRMLVEIITSCTEADATLDDQVEAFDAMRDLLINADARFDAITQQLIGLRARLDPASQQLTELTEKHGEQTLASVLSNVELARQQIDFAEATADQGRAASAAPVGQQGPAVAAIRSAEGSIEQATVLLDAIDHADANIAAAQSRMPALIDEVEGELAEAASLTADGGPALATAAAAARTALDSARTGFDADPLGTFTALVDADADLDDALDAARDALTKRTRREQVLTAALESATAKVTAAADFIGTRRGAVQSTARTRLAEAQRLLRSAQDAAGTDPVAATTTARQSGALADQALMAAQGDVVSWQQSQGPRSGGSSTAGAVLGGILVDSFLRGTVSGGRGGGYRGGYPGGFGGGFSSGGRSPGSFGGSGSSGRIGTGGRF</sequence>
<accession>A0ABQ0HSM7</accession>
<proteinExistence type="predicted"/>
<dbReference type="Gene3D" id="3.10.310.50">
    <property type="match status" value="1"/>
</dbReference>
<keyword evidence="2" id="KW-0812">Transmembrane</keyword>
<feature type="region of interest" description="Disordered" evidence="1">
    <location>
        <begin position="686"/>
        <end position="712"/>
    </location>
</feature>
<dbReference type="Proteomes" id="UP000010744">
    <property type="component" value="Unassembled WGS sequence"/>
</dbReference>
<dbReference type="EMBL" id="BAHB01000057">
    <property type="protein sequence ID" value="GAB85286.1"/>
    <property type="molecule type" value="Genomic_DNA"/>
</dbReference>
<evidence type="ECO:0000259" key="3">
    <source>
        <dbReference type="Pfam" id="PF04536"/>
    </source>
</evidence>
<keyword evidence="2" id="KW-0472">Membrane</keyword>
<organism evidence="4 5">
    <name type="scientific">Gordonia rubripertincta NBRC 101908</name>
    <dbReference type="NCBI Taxonomy" id="1077975"/>
    <lineage>
        <taxon>Bacteria</taxon>
        <taxon>Bacillati</taxon>
        <taxon>Actinomycetota</taxon>
        <taxon>Actinomycetes</taxon>
        <taxon>Mycobacteriales</taxon>
        <taxon>Gordoniaceae</taxon>
        <taxon>Gordonia</taxon>
    </lineage>
</organism>
<keyword evidence="5" id="KW-1185">Reference proteome</keyword>
<gene>
    <name evidence="4" type="ORF">GORBP_057_00060</name>
</gene>